<dbReference type="OrthoDB" id="882159at2"/>
<organism evidence="2 3">
    <name type="scientific">Hymenobacter psychrotolerans DSM 18569</name>
    <dbReference type="NCBI Taxonomy" id="1121959"/>
    <lineage>
        <taxon>Bacteria</taxon>
        <taxon>Pseudomonadati</taxon>
        <taxon>Bacteroidota</taxon>
        <taxon>Cytophagia</taxon>
        <taxon>Cytophagales</taxon>
        <taxon>Hymenobacteraceae</taxon>
        <taxon>Hymenobacter</taxon>
    </lineage>
</organism>
<keyword evidence="3" id="KW-1185">Reference proteome</keyword>
<name>A0A1M6RWB2_9BACT</name>
<evidence type="ECO:0000256" key="1">
    <source>
        <dbReference type="SAM" id="SignalP"/>
    </source>
</evidence>
<evidence type="ECO:0000313" key="2">
    <source>
        <dbReference type="EMBL" id="SHK36720.1"/>
    </source>
</evidence>
<dbReference type="InterPro" id="IPR013783">
    <property type="entry name" value="Ig-like_fold"/>
</dbReference>
<proteinExistence type="predicted"/>
<gene>
    <name evidence="2" type="ORF">SAMN02746009_00811</name>
</gene>
<accession>A0A1M6RWB2</accession>
<evidence type="ECO:0008006" key="4">
    <source>
        <dbReference type="Google" id="ProtNLM"/>
    </source>
</evidence>
<keyword evidence="1" id="KW-0732">Signal</keyword>
<reference evidence="3" key="1">
    <citation type="submission" date="2016-11" db="EMBL/GenBank/DDBJ databases">
        <authorList>
            <person name="Varghese N."/>
            <person name="Submissions S."/>
        </authorList>
    </citation>
    <scope>NUCLEOTIDE SEQUENCE [LARGE SCALE GENOMIC DNA]</scope>
    <source>
        <strain evidence="3">DSM 18569</strain>
    </source>
</reference>
<dbReference type="Proteomes" id="UP000183947">
    <property type="component" value="Unassembled WGS sequence"/>
</dbReference>
<evidence type="ECO:0000313" key="3">
    <source>
        <dbReference type="Proteomes" id="UP000183947"/>
    </source>
</evidence>
<dbReference type="RefSeq" id="WP_073281406.1">
    <property type="nucleotide sequence ID" value="NZ_FRAS01000002.1"/>
</dbReference>
<dbReference type="EMBL" id="FRAS01000002">
    <property type="protein sequence ID" value="SHK36720.1"/>
    <property type="molecule type" value="Genomic_DNA"/>
</dbReference>
<dbReference type="Gene3D" id="2.60.40.10">
    <property type="entry name" value="Immunoglobulins"/>
    <property type="match status" value="1"/>
</dbReference>
<protein>
    <recommendedName>
        <fullName evidence="4">Fibronectin type-III domain-containing protein</fullName>
    </recommendedName>
</protein>
<dbReference type="AlphaFoldDB" id="A0A1M6RWB2"/>
<feature type="chain" id="PRO_5012296889" description="Fibronectin type-III domain-containing protein" evidence="1">
    <location>
        <begin position="23"/>
        <end position="133"/>
    </location>
</feature>
<dbReference type="STRING" id="1121959.SAMN02746009_00811"/>
<sequence>MFRKATLPLTLLVLLCATVALSATITLFQATFDGSNVRIIWEVANETGVQSYELYRKANNEPAFGRISTASPSGQTRYQYLDTDVYRGAQGGGPYTYRLTVRTTTGDQSYTSTLGQTPSAVQRSWGSIKSMFR</sequence>
<feature type="signal peptide" evidence="1">
    <location>
        <begin position="1"/>
        <end position="22"/>
    </location>
</feature>